<evidence type="ECO:0000256" key="1">
    <source>
        <dbReference type="ARBA" id="ARBA00001946"/>
    </source>
</evidence>
<dbReference type="InterPro" id="IPR033713">
    <property type="entry name" value="NudJ"/>
</dbReference>
<comment type="similarity">
    <text evidence="2 6">Belongs to the Nudix hydrolase family. NudJ subfamily.</text>
</comment>
<dbReference type="InterPro" id="IPR020084">
    <property type="entry name" value="NUDIX_hydrolase_CS"/>
</dbReference>
<name>A0AAJ1F026_9GAMM</name>
<keyword evidence="6" id="KW-0460">Magnesium</keyword>
<feature type="domain" description="Nudix hydrolase" evidence="7">
    <location>
        <begin position="3"/>
        <end position="131"/>
    </location>
</feature>
<dbReference type="RefSeq" id="WP_240590510.1">
    <property type="nucleotide sequence ID" value="NZ_JAKUDL010000002.1"/>
</dbReference>
<dbReference type="GO" id="GO:0017110">
    <property type="term" value="F:nucleoside diphosphate phosphatase activity"/>
    <property type="evidence" value="ECO:0007669"/>
    <property type="project" value="InterPro"/>
</dbReference>
<dbReference type="InterPro" id="IPR000086">
    <property type="entry name" value="NUDIX_hydrolase_dom"/>
</dbReference>
<dbReference type="PANTHER" id="PTHR43222">
    <property type="entry name" value="NUDIX HYDROLASE 23"/>
    <property type="match status" value="1"/>
</dbReference>
<dbReference type="Pfam" id="PF00293">
    <property type="entry name" value="NUDIX"/>
    <property type="match status" value="1"/>
</dbReference>
<dbReference type="EMBL" id="JAKUDL010000002">
    <property type="protein sequence ID" value="MCH4294097.1"/>
    <property type="molecule type" value="Genomic_DNA"/>
</dbReference>
<dbReference type="InterPro" id="IPR015797">
    <property type="entry name" value="NUDIX_hydrolase-like_dom_sf"/>
</dbReference>
<keyword evidence="5 6" id="KW-0378">Hydrolase</keyword>
<dbReference type="PANTHER" id="PTHR43222:SF11">
    <property type="entry name" value="PHOSPHATASE NUDJ"/>
    <property type="match status" value="1"/>
</dbReference>
<comment type="cofactor">
    <cofactor evidence="1 6">
        <name>Mg(2+)</name>
        <dbReference type="ChEBI" id="CHEBI:18420"/>
    </cofactor>
</comment>
<evidence type="ECO:0000256" key="6">
    <source>
        <dbReference type="RuleBase" id="RU364043"/>
    </source>
</evidence>
<evidence type="ECO:0000313" key="8">
    <source>
        <dbReference type="EMBL" id="MCH4294097.1"/>
    </source>
</evidence>
<reference evidence="8 9" key="1">
    <citation type="submission" date="2022-02" db="EMBL/GenBank/DDBJ databases">
        <title>The genome sequence of Shewanella sp. 3B26.</title>
        <authorList>
            <person name="Du J."/>
        </authorList>
    </citation>
    <scope>NUCLEOTIDE SEQUENCE [LARGE SCALE GENOMIC DNA]</scope>
    <source>
        <strain evidence="8 9">3B26</strain>
    </source>
</reference>
<dbReference type="GO" id="GO:0017111">
    <property type="term" value="F:ribonucleoside triphosphate phosphatase activity"/>
    <property type="evidence" value="ECO:0007669"/>
    <property type="project" value="InterPro"/>
</dbReference>
<dbReference type="AlphaFoldDB" id="A0AAJ1F026"/>
<dbReference type="GO" id="GO:0004787">
    <property type="term" value="F:thiamine diphosphate phosphatase activity"/>
    <property type="evidence" value="ECO:0007669"/>
    <property type="project" value="InterPro"/>
</dbReference>
<proteinExistence type="inferred from homology"/>
<dbReference type="PROSITE" id="PS00893">
    <property type="entry name" value="NUDIX_BOX"/>
    <property type="match status" value="1"/>
</dbReference>
<dbReference type="SUPFAM" id="SSF55811">
    <property type="entry name" value="Nudix"/>
    <property type="match status" value="1"/>
</dbReference>
<evidence type="ECO:0000256" key="4">
    <source>
        <dbReference type="ARBA" id="ARBA00015552"/>
    </source>
</evidence>
<dbReference type="EC" id="3.6.1.-" evidence="6"/>
<dbReference type="Proteomes" id="UP001297581">
    <property type="component" value="Unassembled WGS sequence"/>
</dbReference>
<comment type="caution">
    <text evidence="8">The sequence shown here is derived from an EMBL/GenBank/DDBJ whole genome shotgun (WGS) entry which is preliminary data.</text>
</comment>
<accession>A0AAJ1F026</accession>
<evidence type="ECO:0000256" key="5">
    <source>
        <dbReference type="ARBA" id="ARBA00022801"/>
    </source>
</evidence>
<keyword evidence="9" id="KW-1185">Reference proteome</keyword>
<evidence type="ECO:0000259" key="7">
    <source>
        <dbReference type="PROSITE" id="PS51462"/>
    </source>
</evidence>
<evidence type="ECO:0000256" key="3">
    <source>
        <dbReference type="ARBA" id="ARBA00011245"/>
    </source>
</evidence>
<comment type="subunit">
    <text evidence="3 6">Monomer.</text>
</comment>
<gene>
    <name evidence="6" type="primary">nudJ</name>
    <name evidence="8" type="ORF">MJ923_07250</name>
</gene>
<dbReference type="Gene3D" id="3.90.79.10">
    <property type="entry name" value="Nucleoside Triphosphate Pyrophosphohydrolase"/>
    <property type="match status" value="1"/>
</dbReference>
<evidence type="ECO:0000256" key="2">
    <source>
        <dbReference type="ARBA" id="ARBA00007608"/>
    </source>
</evidence>
<sequence length="157" mass="17250">MERYKPNVTVACIVHCQGKFLMVEEIIDGRSVFNQPAGHLEAAESLIDACKRELWEETGISAEPCRLVGIYQFSASAELAFLRFTFVCELDDIVQSAPQDAAIHALHWLTQAEINDALRNLRSPLVSRCIDDYLAGNGAELSILDSELLSIAASGNP</sequence>
<protein>
    <recommendedName>
        <fullName evidence="4 6">Phosphatase NudJ</fullName>
        <ecNumber evidence="6">3.6.1.-</ecNumber>
    </recommendedName>
</protein>
<dbReference type="CDD" id="cd03675">
    <property type="entry name" value="NUDIX_Hydrolase"/>
    <property type="match status" value="1"/>
</dbReference>
<dbReference type="PROSITE" id="PS51462">
    <property type="entry name" value="NUDIX"/>
    <property type="match status" value="1"/>
</dbReference>
<evidence type="ECO:0000313" key="9">
    <source>
        <dbReference type="Proteomes" id="UP001297581"/>
    </source>
</evidence>
<organism evidence="8 9">
    <name type="scientific">Shewanella zhuhaiensis</name>
    <dbReference type="NCBI Taxonomy" id="2919576"/>
    <lineage>
        <taxon>Bacteria</taxon>
        <taxon>Pseudomonadati</taxon>
        <taxon>Pseudomonadota</taxon>
        <taxon>Gammaproteobacteria</taxon>
        <taxon>Alteromonadales</taxon>
        <taxon>Shewanellaceae</taxon>
        <taxon>Shewanella</taxon>
    </lineage>
</organism>